<dbReference type="PROSITE" id="PS51034">
    <property type="entry name" value="ZP_2"/>
    <property type="match status" value="1"/>
</dbReference>
<proteinExistence type="predicted"/>
<dbReference type="Proteomes" id="UP000270094">
    <property type="component" value="Unassembled WGS sequence"/>
</dbReference>
<dbReference type="PANTHER" id="PTHR22907">
    <property type="entry name" value="GH04558P"/>
    <property type="match status" value="1"/>
</dbReference>
<protein>
    <recommendedName>
        <fullName evidence="3">ZP domain-containing protein</fullName>
    </recommendedName>
</protein>
<organism evidence="4 5">
    <name type="scientific">Strongylus vulgaris</name>
    <name type="common">Blood worm</name>
    <dbReference type="NCBI Taxonomy" id="40348"/>
    <lineage>
        <taxon>Eukaryota</taxon>
        <taxon>Metazoa</taxon>
        <taxon>Ecdysozoa</taxon>
        <taxon>Nematoda</taxon>
        <taxon>Chromadorea</taxon>
        <taxon>Rhabditida</taxon>
        <taxon>Rhabditina</taxon>
        <taxon>Rhabditomorpha</taxon>
        <taxon>Strongyloidea</taxon>
        <taxon>Strongylidae</taxon>
        <taxon>Strongylus</taxon>
    </lineage>
</organism>
<accession>A0A3P7KHP7</accession>
<dbReference type="InterPro" id="IPR051962">
    <property type="entry name" value="Cuticlin"/>
</dbReference>
<evidence type="ECO:0000256" key="2">
    <source>
        <dbReference type="ARBA" id="ARBA00022729"/>
    </source>
</evidence>
<dbReference type="PANTHER" id="PTHR22907:SF53">
    <property type="entry name" value="VON WILLEBRAND FACTOR TYPE A DOMAIN PROTEIN"/>
    <property type="match status" value="1"/>
</dbReference>
<keyword evidence="5" id="KW-1185">Reference proteome</keyword>
<dbReference type="Pfam" id="PF25057">
    <property type="entry name" value="CUT_N"/>
    <property type="match status" value="1"/>
</dbReference>
<dbReference type="OrthoDB" id="5828068at2759"/>
<dbReference type="EMBL" id="UYYB01005003">
    <property type="protein sequence ID" value="VDM67252.1"/>
    <property type="molecule type" value="Genomic_DNA"/>
</dbReference>
<dbReference type="InterPro" id="IPR001507">
    <property type="entry name" value="ZP_dom"/>
</dbReference>
<evidence type="ECO:0000313" key="5">
    <source>
        <dbReference type="Proteomes" id="UP000270094"/>
    </source>
</evidence>
<evidence type="ECO:0000256" key="1">
    <source>
        <dbReference type="ARBA" id="ARBA00022460"/>
    </source>
</evidence>
<keyword evidence="1" id="KW-0193">Cuticle</keyword>
<dbReference type="AlphaFoldDB" id="A0A3P7KHP7"/>
<feature type="domain" description="ZP" evidence="3">
    <location>
        <begin position="26"/>
        <end position="92"/>
    </location>
</feature>
<gene>
    <name evidence="4" type="ORF">SVUK_LOCUS2250</name>
</gene>
<name>A0A3P7KHP7_STRVU</name>
<evidence type="ECO:0000313" key="4">
    <source>
        <dbReference type="EMBL" id="VDM67252.1"/>
    </source>
</evidence>
<dbReference type="GO" id="GO:0042302">
    <property type="term" value="F:structural constituent of cuticle"/>
    <property type="evidence" value="ECO:0007669"/>
    <property type="project" value="UniProtKB-KW"/>
</dbReference>
<dbReference type="InterPro" id="IPR056953">
    <property type="entry name" value="CUT_N"/>
</dbReference>
<feature type="non-terminal residue" evidence="4">
    <location>
        <position position="1"/>
    </location>
</feature>
<keyword evidence="2" id="KW-0732">Signal</keyword>
<reference evidence="4 5" key="1">
    <citation type="submission" date="2018-11" db="EMBL/GenBank/DDBJ databases">
        <authorList>
            <consortium name="Pathogen Informatics"/>
        </authorList>
    </citation>
    <scope>NUCLEOTIDE SEQUENCE [LARGE SCALE GENOMIC DNA]</scope>
</reference>
<sequence length="92" mass="10075">HVGFGCEGLELGPDAEPRVRGATDVTCNANSITLTVRTQRAMHGRMYAQNFHDAPECSLASDGSSRELSITFQDGECGLYKTPSQVRSYFFN</sequence>
<evidence type="ECO:0000259" key="3">
    <source>
        <dbReference type="PROSITE" id="PS51034"/>
    </source>
</evidence>